<protein>
    <submittedName>
        <fullName evidence="2">Uncharacterized protein</fullName>
    </submittedName>
</protein>
<evidence type="ECO:0000313" key="3">
    <source>
        <dbReference type="Proteomes" id="UP000295083"/>
    </source>
</evidence>
<sequence>MKASSEVKAASPWRPPEHGTPDSNSSNAREAQRGARSFRFHCFHFTSRTEYGGICHGANYSV</sequence>
<organism evidence="2 3">
    <name type="scientific">Colletotrichum spinosum</name>
    <dbReference type="NCBI Taxonomy" id="1347390"/>
    <lineage>
        <taxon>Eukaryota</taxon>
        <taxon>Fungi</taxon>
        <taxon>Dikarya</taxon>
        <taxon>Ascomycota</taxon>
        <taxon>Pezizomycotina</taxon>
        <taxon>Sordariomycetes</taxon>
        <taxon>Hypocreomycetidae</taxon>
        <taxon>Glomerellales</taxon>
        <taxon>Glomerellaceae</taxon>
        <taxon>Colletotrichum</taxon>
        <taxon>Colletotrichum orbiculare species complex</taxon>
    </lineage>
</organism>
<feature type="region of interest" description="Disordered" evidence="1">
    <location>
        <begin position="1"/>
        <end position="32"/>
    </location>
</feature>
<name>A0A4R8Q039_9PEZI</name>
<dbReference type="EMBL" id="QAPG01010709">
    <property type="protein sequence ID" value="TDZ14021.1"/>
    <property type="molecule type" value="Genomic_DNA"/>
</dbReference>
<evidence type="ECO:0000256" key="1">
    <source>
        <dbReference type="SAM" id="MobiDB-lite"/>
    </source>
</evidence>
<keyword evidence="3" id="KW-1185">Reference proteome</keyword>
<dbReference type="AlphaFoldDB" id="A0A4R8Q039"/>
<accession>A0A4R8Q039</accession>
<evidence type="ECO:0000313" key="2">
    <source>
        <dbReference type="EMBL" id="TDZ14021.1"/>
    </source>
</evidence>
<dbReference type="Proteomes" id="UP000295083">
    <property type="component" value="Unassembled WGS sequence"/>
</dbReference>
<gene>
    <name evidence="2" type="ORF">C8035_v003033</name>
</gene>
<comment type="caution">
    <text evidence="2">The sequence shown here is derived from an EMBL/GenBank/DDBJ whole genome shotgun (WGS) entry which is preliminary data.</text>
</comment>
<proteinExistence type="predicted"/>
<reference evidence="2 3" key="1">
    <citation type="submission" date="2018-11" db="EMBL/GenBank/DDBJ databases">
        <title>Genome sequence and assembly of Colletotrichum spinosum.</title>
        <authorList>
            <person name="Gan P."/>
            <person name="Shirasu K."/>
        </authorList>
    </citation>
    <scope>NUCLEOTIDE SEQUENCE [LARGE SCALE GENOMIC DNA]</scope>
    <source>
        <strain evidence="2 3">CBS 515.97</strain>
    </source>
</reference>